<name>A0AA88A9X5_FICCA</name>
<keyword evidence="3" id="KW-1185">Reference proteome</keyword>
<feature type="region of interest" description="Disordered" evidence="1">
    <location>
        <begin position="1"/>
        <end position="21"/>
    </location>
</feature>
<dbReference type="Proteomes" id="UP001187192">
    <property type="component" value="Unassembled WGS sequence"/>
</dbReference>
<dbReference type="EMBL" id="BTGU01000035">
    <property type="protein sequence ID" value="GMN50853.1"/>
    <property type="molecule type" value="Genomic_DNA"/>
</dbReference>
<accession>A0AA88A9X5</accession>
<gene>
    <name evidence="2" type="ORF">TIFTF001_020009</name>
</gene>
<protein>
    <submittedName>
        <fullName evidence="2">Uncharacterized protein</fullName>
    </submittedName>
</protein>
<dbReference type="AlphaFoldDB" id="A0AA88A9X5"/>
<sequence>MKELALVSCGESHGKDTDSRAVSRRRSKYWREYDDDESLLNEIDDKDRVGLCRPRRGAKHINCLVLAD</sequence>
<evidence type="ECO:0000313" key="3">
    <source>
        <dbReference type="Proteomes" id="UP001187192"/>
    </source>
</evidence>
<evidence type="ECO:0000313" key="2">
    <source>
        <dbReference type="EMBL" id="GMN50853.1"/>
    </source>
</evidence>
<feature type="compositionally biased region" description="Basic and acidic residues" evidence="1">
    <location>
        <begin position="12"/>
        <end position="21"/>
    </location>
</feature>
<reference evidence="2" key="1">
    <citation type="submission" date="2023-07" db="EMBL/GenBank/DDBJ databases">
        <title>draft genome sequence of fig (Ficus carica).</title>
        <authorList>
            <person name="Takahashi T."/>
            <person name="Nishimura K."/>
        </authorList>
    </citation>
    <scope>NUCLEOTIDE SEQUENCE</scope>
</reference>
<organism evidence="2 3">
    <name type="scientific">Ficus carica</name>
    <name type="common">Common fig</name>
    <dbReference type="NCBI Taxonomy" id="3494"/>
    <lineage>
        <taxon>Eukaryota</taxon>
        <taxon>Viridiplantae</taxon>
        <taxon>Streptophyta</taxon>
        <taxon>Embryophyta</taxon>
        <taxon>Tracheophyta</taxon>
        <taxon>Spermatophyta</taxon>
        <taxon>Magnoliopsida</taxon>
        <taxon>eudicotyledons</taxon>
        <taxon>Gunneridae</taxon>
        <taxon>Pentapetalae</taxon>
        <taxon>rosids</taxon>
        <taxon>fabids</taxon>
        <taxon>Rosales</taxon>
        <taxon>Moraceae</taxon>
        <taxon>Ficeae</taxon>
        <taxon>Ficus</taxon>
    </lineage>
</organism>
<evidence type="ECO:0000256" key="1">
    <source>
        <dbReference type="SAM" id="MobiDB-lite"/>
    </source>
</evidence>
<proteinExistence type="predicted"/>
<comment type="caution">
    <text evidence="2">The sequence shown here is derived from an EMBL/GenBank/DDBJ whole genome shotgun (WGS) entry which is preliminary data.</text>
</comment>